<dbReference type="InterPro" id="IPR013154">
    <property type="entry name" value="ADH-like_N"/>
</dbReference>
<dbReference type="SMART" id="SM00829">
    <property type="entry name" value="PKS_ER"/>
    <property type="match status" value="1"/>
</dbReference>
<comment type="caution">
    <text evidence="4">The sequence shown here is derived from an EMBL/GenBank/DDBJ whole genome shotgun (WGS) entry which is preliminary data.</text>
</comment>
<dbReference type="Gene3D" id="3.90.180.10">
    <property type="entry name" value="Medium-chain alcohol dehydrogenases, catalytic domain"/>
    <property type="match status" value="1"/>
</dbReference>
<protein>
    <submittedName>
        <fullName evidence="4">Oxidoreductase</fullName>
    </submittedName>
</protein>
<dbReference type="InterPro" id="IPR020843">
    <property type="entry name" value="ER"/>
</dbReference>
<dbReference type="PANTHER" id="PTHR48106">
    <property type="entry name" value="QUINONE OXIDOREDUCTASE PIG3-RELATED"/>
    <property type="match status" value="1"/>
</dbReference>
<reference evidence="4 5" key="1">
    <citation type="submission" date="2019-01" db="EMBL/GenBank/DDBJ databases">
        <title>Draft genome sequence of Dictyobacter sp. Uno17.</title>
        <authorList>
            <person name="Wang C.M."/>
            <person name="Zheng Y."/>
            <person name="Sakai Y."/>
            <person name="Abe K."/>
            <person name="Yokota A."/>
            <person name="Yabe S."/>
        </authorList>
    </citation>
    <scope>NUCLEOTIDE SEQUENCE [LARGE SCALE GENOMIC DNA]</scope>
    <source>
        <strain evidence="4 5">Uno17</strain>
    </source>
</reference>
<dbReference type="EMBL" id="BIXY01000080">
    <property type="protein sequence ID" value="GCF10711.1"/>
    <property type="molecule type" value="Genomic_DNA"/>
</dbReference>
<dbReference type="CDD" id="cd08270">
    <property type="entry name" value="MDR4"/>
    <property type="match status" value="1"/>
</dbReference>
<dbReference type="Gene3D" id="3.40.50.720">
    <property type="entry name" value="NAD(P)-binding Rossmann-like Domain"/>
    <property type="match status" value="1"/>
</dbReference>
<feature type="domain" description="Enoyl reductase (ER)" evidence="3">
    <location>
        <begin position="15"/>
        <end position="311"/>
    </location>
</feature>
<evidence type="ECO:0000256" key="1">
    <source>
        <dbReference type="ARBA" id="ARBA00022857"/>
    </source>
</evidence>
<dbReference type="InterPro" id="IPR036291">
    <property type="entry name" value="NAD(P)-bd_dom_sf"/>
</dbReference>
<sequence>MSSIRAIVVDPEVPGRFAIKEVEAPQAGPSEALVQVEAISLNRGEVSRAMGAEAGWRPGWDLAGTVIKQTANGTGPKVGSRVVGIVNAGAWAEQVAVPTDRLAEIPASVTFAQAATLPVAGLTALHALVKGGLLLNRRVLITGSTGGVGLFAHQLARLSGAYVVGTARNARNEALVREAGADEVIVGDDIELARAYGPYHLIIESLGGKTLAGVLPLLATGATCVTLGWSASVEATIDVSNLIRMGRTTISGLMFYAELDRRAASEDLAWLAQKVAEQQLRTPIEVEASWHEIGEVAQRLLQRQFTGKAVLHLRK</sequence>
<dbReference type="InterPro" id="IPR013149">
    <property type="entry name" value="ADH-like_C"/>
</dbReference>
<gene>
    <name evidence="4" type="ORF">KDI_42750</name>
</gene>
<dbReference type="SUPFAM" id="SSF50129">
    <property type="entry name" value="GroES-like"/>
    <property type="match status" value="1"/>
</dbReference>
<evidence type="ECO:0000313" key="5">
    <source>
        <dbReference type="Proteomes" id="UP000322530"/>
    </source>
</evidence>
<organism evidence="4 5">
    <name type="scientific">Dictyobacter arantiisoli</name>
    <dbReference type="NCBI Taxonomy" id="2014874"/>
    <lineage>
        <taxon>Bacteria</taxon>
        <taxon>Bacillati</taxon>
        <taxon>Chloroflexota</taxon>
        <taxon>Ktedonobacteria</taxon>
        <taxon>Ktedonobacterales</taxon>
        <taxon>Dictyobacteraceae</taxon>
        <taxon>Dictyobacter</taxon>
    </lineage>
</organism>
<dbReference type="AlphaFoldDB" id="A0A5A5TGK4"/>
<dbReference type="Pfam" id="PF00107">
    <property type="entry name" value="ADH_zinc_N"/>
    <property type="match status" value="1"/>
</dbReference>
<accession>A0A5A5TGK4</accession>
<dbReference type="Proteomes" id="UP000322530">
    <property type="component" value="Unassembled WGS sequence"/>
</dbReference>
<dbReference type="RefSeq" id="WP_149403581.1">
    <property type="nucleotide sequence ID" value="NZ_BIXY01000080.1"/>
</dbReference>
<keyword evidence="1" id="KW-0521">NADP</keyword>
<keyword evidence="5" id="KW-1185">Reference proteome</keyword>
<keyword evidence="2" id="KW-0560">Oxidoreductase</keyword>
<dbReference type="GO" id="GO:0070402">
    <property type="term" value="F:NADPH binding"/>
    <property type="evidence" value="ECO:0007669"/>
    <property type="project" value="TreeGrafter"/>
</dbReference>
<name>A0A5A5TGK4_9CHLR</name>
<evidence type="ECO:0000256" key="2">
    <source>
        <dbReference type="ARBA" id="ARBA00023002"/>
    </source>
</evidence>
<evidence type="ECO:0000259" key="3">
    <source>
        <dbReference type="SMART" id="SM00829"/>
    </source>
</evidence>
<dbReference type="SUPFAM" id="SSF51735">
    <property type="entry name" value="NAD(P)-binding Rossmann-fold domains"/>
    <property type="match status" value="1"/>
</dbReference>
<dbReference type="GO" id="GO:0016651">
    <property type="term" value="F:oxidoreductase activity, acting on NAD(P)H"/>
    <property type="evidence" value="ECO:0007669"/>
    <property type="project" value="TreeGrafter"/>
</dbReference>
<dbReference type="InterPro" id="IPR011032">
    <property type="entry name" value="GroES-like_sf"/>
</dbReference>
<dbReference type="Pfam" id="PF08240">
    <property type="entry name" value="ADH_N"/>
    <property type="match status" value="1"/>
</dbReference>
<dbReference type="PANTHER" id="PTHR48106:SF18">
    <property type="entry name" value="QUINONE OXIDOREDUCTASE PIG3"/>
    <property type="match status" value="1"/>
</dbReference>
<dbReference type="OrthoDB" id="9792162at2"/>
<evidence type="ECO:0000313" key="4">
    <source>
        <dbReference type="EMBL" id="GCF10711.1"/>
    </source>
</evidence>
<proteinExistence type="predicted"/>